<evidence type="ECO:0000313" key="4">
    <source>
        <dbReference type="Proteomes" id="UP000276128"/>
    </source>
</evidence>
<keyword evidence="4" id="KW-1185">Reference proteome</keyword>
<proteinExistence type="predicted"/>
<name>A0A430JJ89_9BACL</name>
<dbReference type="EMBL" id="RXHU01000013">
    <property type="protein sequence ID" value="RTE11078.1"/>
    <property type="molecule type" value="Genomic_DNA"/>
</dbReference>
<feature type="transmembrane region" description="Helical" evidence="1">
    <location>
        <begin position="487"/>
        <end position="510"/>
    </location>
</feature>
<dbReference type="OrthoDB" id="1779709at2"/>
<dbReference type="RefSeq" id="WP_126139884.1">
    <property type="nucleotide sequence ID" value="NZ_RXHU01000013.1"/>
</dbReference>
<keyword evidence="1" id="KW-1133">Transmembrane helix</keyword>
<evidence type="ECO:0000256" key="2">
    <source>
        <dbReference type="SAM" id="SignalP"/>
    </source>
</evidence>
<gene>
    <name evidence="3" type="ORF">EJQ19_03880</name>
</gene>
<dbReference type="AlphaFoldDB" id="A0A430JJ89"/>
<organism evidence="3 4">
    <name type="scientific">Paenibacillus whitsoniae</name>
    <dbReference type="NCBI Taxonomy" id="2496558"/>
    <lineage>
        <taxon>Bacteria</taxon>
        <taxon>Bacillati</taxon>
        <taxon>Bacillota</taxon>
        <taxon>Bacilli</taxon>
        <taxon>Bacillales</taxon>
        <taxon>Paenibacillaceae</taxon>
        <taxon>Paenibacillus</taxon>
    </lineage>
</organism>
<evidence type="ECO:0000256" key="1">
    <source>
        <dbReference type="SAM" id="Phobius"/>
    </source>
</evidence>
<reference evidence="3 4" key="1">
    <citation type="submission" date="2018-12" db="EMBL/GenBank/DDBJ databases">
        <title>Bacillus ochoae sp. nov., Paenibacillus whitsoniae sp. nov., Paenibacillus spiritus sp. nov. Isolated from the Mars Exploration Rover during spacecraft assembly.</title>
        <authorList>
            <person name="Seuylemezian A."/>
            <person name="Vaishampayan P."/>
        </authorList>
    </citation>
    <scope>NUCLEOTIDE SEQUENCE [LARGE SCALE GENOMIC DNA]</scope>
    <source>
        <strain evidence="3 4">MER 54</strain>
    </source>
</reference>
<comment type="caution">
    <text evidence="3">The sequence shown here is derived from an EMBL/GenBank/DDBJ whole genome shotgun (WGS) entry which is preliminary data.</text>
</comment>
<accession>A0A430JJ89</accession>
<keyword evidence="2" id="KW-0732">Signal</keyword>
<feature type="signal peptide" evidence="2">
    <location>
        <begin position="1"/>
        <end position="22"/>
    </location>
</feature>
<dbReference type="Proteomes" id="UP000276128">
    <property type="component" value="Unassembled WGS sequence"/>
</dbReference>
<evidence type="ECO:0008006" key="5">
    <source>
        <dbReference type="Google" id="ProtNLM"/>
    </source>
</evidence>
<keyword evidence="1" id="KW-0472">Membrane</keyword>
<evidence type="ECO:0000313" key="3">
    <source>
        <dbReference type="EMBL" id="RTE11078.1"/>
    </source>
</evidence>
<keyword evidence="1" id="KW-0812">Transmembrane</keyword>
<feature type="chain" id="PRO_5038399590" description="DUF2334 domain-containing protein" evidence="2">
    <location>
        <begin position="23"/>
        <end position="520"/>
    </location>
</feature>
<sequence>MKSKIMALLLVLSCLLSIPLQAAADTAATASQPKSVLMLYDSLAIGTPQEGNIEAMQRLFAGFSVSVTAMSLEAYKQGDINGFDQAVLVRNKADEIPDLPADLARDWNGFTGSLLQIGGGLTDRVRQALHIQDKRLDQDYASIRIDELQQVLIPVNDISYLTSYEGQAYGSLTSEKLNLKAPFGVRSGLFAYIPYMTKGNLTEWSAAYLLRDWLGVQTASQAYVMIEGIYPFSNLALVNQMADRLYDAGIPFIAGVQPTFGNWDYPAMQRYMETLKHIQARNGSIVVQTPIVDSTSPPAALKLPNEMSSFLNQLGSSGIAPLGIATEMYWSYDKQYTADALSFFDSGIVYPNKKAWYREKTNTSSTFASAAYTISEAELAAYGGSRTATNLLPLNTTLVYTFTDDTDELNKRLDAITSNWTTFADYKNEVHTVHTPTNVFSSVSGHLAINGTGVHLNDQVQDVDSAHVYVQEGPQSLTTLFSVQNNILIVLIVVTLLLFGIFIIIGHRLYKRKYEQPWRS</sequence>
<protein>
    <recommendedName>
        <fullName evidence="5">DUF2334 domain-containing protein</fullName>
    </recommendedName>
</protein>